<gene>
    <name evidence="1" type="ORF">SDC9_93587</name>
</gene>
<comment type="caution">
    <text evidence="1">The sequence shown here is derived from an EMBL/GenBank/DDBJ whole genome shotgun (WGS) entry which is preliminary data.</text>
</comment>
<evidence type="ECO:0000313" key="1">
    <source>
        <dbReference type="EMBL" id="MPM46880.1"/>
    </source>
</evidence>
<proteinExistence type="predicted"/>
<protein>
    <submittedName>
        <fullName evidence="1">Uncharacterized protein</fullName>
    </submittedName>
</protein>
<dbReference type="EMBL" id="VSSQ01011457">
    <property type="protein sequence ID" value="MPM46880.1"/>
    <property type="molecule type" value="Genomic_DNA"/>
</dbReference>
<dbReference type="AlphaFoldDB" id="A0A645A107"/>
<name>A0A645A107_9ZZZZ</name>
<reference evidence="1" key="1">
    <citation type="submission" date="2019-08" db="EMBL/GenBank/DDBJ databases">
        <authorList>
            <person name="Kucharzyk K."/>
            <person name="Murdoch R.W."/>
            <person name="Higgins S."/>
            <person name="Loffler F."/>
        </authorList>
    </citation>
    <scope>NUCLEOTIDE SEQUENCE</scope>
</reference>
<sequence>MLRTSPDISLPTTKPPCPRNTLQLSTITFSVGRARCRPCSSFPDFMQIASSPTSNILFTISTFTQDSTSIPSPFWAKLGLRTRTLSTTTFSHISGWIFQLGEFSKSTPCNNTFLHSVRLTITGRKKSLIASHSASLKLPLGTFISLILNPSSDF</sequence>
<organism evidence="1">
    <name type="scientific">bioreactor metagenome</name>
    <dbReference type="NCBI Taxonomy" id="1076179"/>
    <lineage>
        <taxon>unclassified sequences</taxon>
        <taxon>metagenomes</taxon>
        <taxon>ecological metagenomes</taxon>
    </lineage>
</organism>
<accession>A0A645A107</accession>